<name>A0A1T5DHC8_9FIRM</name>
<feature type="transmembrane region" description="Helical" evidence="14">
    <location>
        <begin position="373"/>
        <end position="395"/>
    </location>
</feature>
<dbReference type="PANTHER" id="PTHR43520:SF8">
    <property type="entry name" value="P-TYPE CU(+) TRANSPORTER"/>
    <property type="match status" value="1"/>
</dbReference>
<evidence type="ECO:0000259" key="16">
    <source>
        <dbReference type="Pfam" id="PF00122"/>
    </source>
</evidence>
<dbReference type="Pfam" id="PF00702">
    <property type="entry name" value="Hydrolase"/>
    <property type="match status" value="1"/>
</dbReference>
<keyword evidence="9" id="KW-1278">Translocase</keyword>
<evidence type="ECO:0000256" key="14">
    <source>
        <dbReference type="RuleBase" id="RU362081"/>
    </source>
</evidence>
<dbReference type="NCBIfam" id="TIGR01512">
    <property type="entry name" value="ATPase-IB2_Cd"/>
    <property type="match status" value="1"/>
</dbReference>
<dbReference type="SUPFAM" id="SSF81665">
    <property type="entry name" value="Calcium ATPase, transmembrane domain M"/>
    <property type="match status" value="1"/>
</dbReference>
<dbReference type="Proteomes" id="UP000243406">
    <property type="component" value="Unassembled WGS sequence"/>
</dbReference>
<dbReference type="NCBIfam" id="TIGR01511">
    <property type="entry name" value="ATPase-IB1_Cu"/>
    <property type="match status" value="1"/>
</dbReference>
<keyword evidence="7" id="KW-0406">Ion transport</keyword>
<evidence type="ECO:0000256" key="11">
    <source>
        <dbReference type="ARBA" id="ARBA00023008"/>
    </source>
</evidence>
<dbReference type="Gene3D" id="3.40.1110.10">
    <property type="entry name" value="Calcium-transporting ATPase, cytoplasmic domain N"/>
    <property type="match status" value="1"/>
</dbReference>
<dbReference type="Gene3D" id="3.40.50.1000">
    <property type="entry name" value="HAD superfamily/HAD-like"/>
    <property type="match status" value="1"/>
</dbReference>
<organism evidence="17 18">
    <name type="scientific">Acetoanaerobium noterae</name>
    <dbReference type="NCBI Taxonomy" id="745369"/>
    <lineage>
        <taxon>Bacteria</taxon>
        <taxon>Bacillati</taxon>
        <taxon>Bacillota</taxon>
        <taxon>Clostridia</taxon>
        <taxon>Peptostreptococcales</taxon>
        <taxon>Filifactoraceae</taxon>
        <taxon>Acetoanaerobium</taxon>
    </lineage>
</organism>
<dbReference type="Pfam" id="PF00122">
    <property type="entry name" value="E1-E2_ATPase"/>
    <property type="match status" value="1"/>
</dbReference>
<evidence type="ECO:0000256" key="10">
    <source>
        <dbReference type="ARBA" id="ARBA00022989"/>
    </source>
</evidence>
<dbReference type="Gene3D" id="2.70.150.10">
    <property type="entry name" value="Calcium-transporting ATPase, cytoplasmic transduction domain A"/>
    <property type="match status" value="1"/>
</dbReference>
<dbReference type="FunFam" id="2.70.150.10:FF:000002">
    <property type="entry name" value="Copper-transporting ATPase 1, putative"/>
    <property type="match status" value="1"/>
</dbReference>
<dbReference type="EMBL" id="FUYN01000009">
    <property type="protein sequence ID" value="SKB71135.1"/>
    <property type="molecule type" value="Genomic_DNA"/>
</dbReference>
<feature type="transmembrane region" description="Helical" evidence="14">
    <location>
        <begin position="401"/>
        <end position="425"/>
    </location>
</feature>
<evidence type="ECO:0000313" key="18">
    <source>
        <dbReference type="Proteomes" id="UP000243406"/>
    </source>
</evidence>
<dbReference type="SUPFAM" id="SSF56784">
    <property type="entry name" value="HAD-like"/>
    <property type="match status" value="1"/>
</dbReference>
<keyword evidence="11" id="KW-0186">Copper</keyword>
<dbReference type="NCBIfam" id="TIGR01494">
    <property type="entry name" value="ATPase_P-type"/>
    <property type="match status" value="1"/>
</dbReference>
<dbReference type="GO" id="GO:0005886">
    <property type="term" value="C:plasma membrane"/>
    <property type="evidence" value="ECO:0007669"/>
    <property type="project" value="UniProtKB-SubCell"/>
</dbReference>
<dbReference type="InterPro" id="IPR027256">
    <property type="entry name" value="P-typ_ATPase_IB"/>
</dbReference>
<dbReference type="InterPro" id="IPR001757">
    <property type="entry name" value="P_typ_ATPase"/>
</dbReference>
<dbReference type="GO" id="GO:0140581">
    <property type="term" value="F:P-type monovalent copper transporter activity"/>
    <property type="evidence" value="ECO:0007669"/>
    <property type="project" value="UniProtKB-EC"/>
</dbReference>
<feature type="transmembrane region" description="Helical" evidence="14">
    <location>
        <begin position="733"/>
        <end position="752"/>
    </location>
</feature>
<keyword evidence="14" id="KW-1003">Cell membrane</keyword>
<keyword evidence="7" id="KW-0813">Transport</keyword>
<evidence type="ECO:0000313" key="17">
    <source>
        <dbReference type="EMBL" id="SKB71135.1"/>
    </source>
</evidence>
<dbReference type="EC" id="7.2.2.8" evidence="3"/>
<dbReference type="PANTHER" id="PTHR43520">
    <property type="entry name" value="ATP7, ISOFORM B"/>
    <property type="match status" value="1"/>
</dbReference>
<dbReference type="PROSITE" id="PS00154">
    <property type="entry name" value="ATPASE_E1_E2"/>
    <property type="match status" value="1"/>
</dbReference>
<keyword evidence="7" id="KW-0187">Copper transport</keyword>
<keyword evidence="12 14" id="KW-0472">Membrane</keyword>
<feature type="transmembrane region" description="Helical" evidence="14">
    <location>
        <begin position="124"/>
        <end position="142"/>
    </location>
</feature>
<feature type="transmembrane region" description="Helical" evidence="14">
    <location>
        <begin position="704"/>
        <end position="727"/>
    </location>
</feature>
<keyword evidence="6 14" id="KW-0547">Nucleotide-binding</keyword>
<dbReference type="SUPFAM" id="SSF81653">
    <property type="entry name" value="Calcium ATPase, transduction domain A"/>
    <property type="match status" value="1"/>
</dbReference>
<keyword evidence="8 14" id="KW-0067">ATP-binding</keyword>
<evidence type="ECO:0000256" key="1">
    <source>
        <dbReference type="ARBA" id="ARBA00004651"/>
    </source>
</evidence>
<comment type="similarity">
    <text evidence="2 14">Belongs to the cation transport ATPase (P-type) (TC 3.A.3) family. Type IB subfamily.</text>
</comment>
<evidence type="ECO:0000256" key="3">
    <source>
        <dbReference type="ARBA" id="ARBA00012517"/>
    </source>
</evidence>
<dbReference type="GO" id="GO:0005507">
    <property type="term" value="F:copper ion binding"/>
    <property type="evidence" value="ECO:0007669"/>
    <property type="project" value="TreeGrafter"/>
</dbReference>
<protein>
    <recommendedName>
        <fullName evidence="3">P-type Cu(+) transporter</fullName>
        <ecNumber evidence="3">7.2.2.8</ecNumber>
    </recommendedName>
</protein>
<dbReference type="SUPFAM" id="SSF141571">
    <property type="entry name" value="Pentapeptide repeat-like"/>
    <property type="match status" value="1"/>
</dbReference>
<dbReference type="InterPro" id="IPR023299">
    <property type="entry name" value="ATPase_P-typ_cyto_dom_N"/>
</dbReference>
<feature type="transmembrane region" description="Helical" evidence="14">
    <location>
        <begin position="148"/>
        <end position="169"/>
    </location>
</feature>
<dbReference type="InterPro" id="IPR059000">
    <property type="entry name" value="ATPase_P-type_domA"/>
</dbReference>
<dbReference type="InterPro" id="IPR018303">
    <property type="entry name" value="ATPase_P-typ_P_site"/>
</dbReference>
<dbReference type="PRINTS" id="PR00119">
    <property type="entry name" value="CATATPASE"/>
</dbReference>
<dbReference type="InterPro" id="IPR023214">
    <property type="entry name" value="HAD_sf"/>
</dbReference>
<dbReference type="Gene3D" id="2.160.20.80">
    <property type="entry name" value="E3 ubiquitin-protein ligase SopA"/>
    <property type="match status" value="1"/>
</dbReference>
<dbReference type="PRINTS" id="PR00120">
    <property type="entry name" value="HATPASE"/>
</dbReference>
<feature type="transmembrane region" description="Helical" evidence="14">
    <location>
        <begin position="190"/>
        <end position="209"/>
    </location>
</feature>
<proteinExistence type="inferred from homology"/>
<evidence type="ECO:0000256" key="12">
    <source>
        <dbReference type="ARBA" id="ARBA00023136"/>
    </source>
</evidence>
<evidence type="ECO:0000256" key="15">
    <source>
        <dbReference type="SAM" id="MobiDB-lite"/>
    </source>
</evidence>
<dbReference type="GO" id="GO:0005524">
    <property type="term" value="F:ATP binding"/>
    <property type="evidence" value="ECO:0007669"/>
    <property type="project" value="UniProtKB-UniRule"/>
</dbReference>
<reference evidence="18" key="1">
    <citation type="submission" date="2017-02" db="EMBL/GenBank/DDBJ databases">
        <authorList>
            <person name="Varghese N."/>
            <person name="Submissions S."/>
        </authorList>
    </citation>
    <scope>NUCLEOTIDE SEQUENCE [LARGE SCALE GENOMIC DNA]</scope>
    <source>
        <strain evidence="18">ATCC 35199</strain>
    </source>
</reference>
<evidence type="ECO:0000256" key="9">
    <source>
        <dbReference type="ARBA" id="ARBA00022967"/>
    </source>
</evidence>
<sequence length="757" mass="81650">MNKKDNNLKDGNMDHSKMDHSNMDHSNMDHGKMDHSKMDHSNMDHSNMDHSNMDHSNMDHSNMDHGKMDHSKMDHSNMDHSNMDHGNMDHSKMDHSKMDHSNMDHDRGAMGGHAHHHHGSFKEIFLKSLPLGIAILLITPLMDIQLPFQIIFPYADVVAAVLATILYIYGGKPFYMGAKDEFNSKAPGMMSLITLGITVSYAYSVYAVAARYVTGEHVMDFFFEFATLLLIMLLGHWIEMKALGEAGDAQKALAELLPKDAHVVLEDDSIETRPVSELQVGDVIRVQAGENVPADGIIIRGESRVNEALLTGESKPIEKNVKDQVIGGSTNGSGVLYVEVTETGDKSFISQVQTLISQAQSQPSRAENVAHKVASWLFYIAVVVALIALVAWMIIADLPTAVIFTVTTLVIACPHALGLAIPLVVSRSTSLGASRGLLVKNREALELTTKADVMVLDKTGTLTTGEFKVLDVTVLSDKYSEEEITGLLAGIEAGSSHPIAQSIVNHAEAKGIKSVSFDSIEIVSGAGIEGEANGHHYQLISQKAYGKALRMDIPKGATLSILVENNEAIGAVALGDELKETSRNLIEVLKKYGIEPLMATGDNEEAAQGVAEVLGIQYQANQSPEDKYKLVESMKNQNKTVIMVGDGVNDAPSLALADVGIAIGAGTQVALDSADIILTQSDPGDIESFIELANKTTRKMKQNLVWGAGYNFIAIPIAAGLLAPIGITLGPAFGAVLMSLSTVIVAINAMLLRLDPK</sequence>
<dbReference type="InterPro" id="IPR036412">
    <property type="entry name" value="HAD-like_sf"/>
</dbReference>
<keyword evidence="10 14" id="KW-1133">Transmembrane helix</keyword>
<evidence type="ECO:0000256" key="6">
    <source>
        <dbReference type="ARBA" id="ARBA00022741"/>
    </source>
</evidence>
<dbReference type="GO" id="GO:0043682">
    <property type="term" value="F:P-type divalent copper transporter activity"/>
    <property type="evidence" value="ECO:0007669"/>
    <property type="project" value="TreeGrafter"/>
</dbReference>
<feature type="transmembrane region" description="Helical" evidence="14">
    <location>
        <begin position="221"/>
        <end position="238"/>
    </location>
</feature>
<gene>
    <name evidence="17" type="ORF">SAMN02745120_2795</name>
</gene>
<comment type="subcellular location">
    <subcellularLocation>
        <location evidence="1">Cell membrane</location>
        <topology evidence="1">Multi-pass membrane protein</topology>
    </subcellularLocation>
</comment>
<dbReference type="InterPro" id="IPR008250">
    <property type="entry name" value="ATPase_P-typ_transduc_dom_A_sf"/>
</dbReference>
<dbReference type="CDD" id="cd07552">
    <property type="entry name" value="P-type_ATPase_Cu-like"/>
    <property type="match status" value="1"/>
</dbReference>
<keyword evidence="18" id="KW-1185">Reference proteome</keyword>
<accession>A0A1T5DHC8</accession>
<evidence type="ECO:0000256" key="13">
    <source>
        <dbReference type="ARBA" id="ARBA00049289"/>
    </source>
</evidence>
<dbReference type="AlphaFoldDB" id="A0A1T5DHC8"/>
<evidence type="ECO:0000256" key="4">
    <source>
        <dbReference type="ARBA" id="ARBA00022692"/>
    </source>
</evidence>
<dbReference type="NCBIfam" id="TIGR01525">
    <property type="entry name" value="ATPase-IB_hvy"/>
    <property type="match status" value="1"/>
</dbReference>
<dbReference type="GO" id="GO:0055070">
    <property type="term" value="P:copper ion homeostasis"/>
    <property type="evidence" value="ECO:0007669"/>
    <property type="project" value="TreeGrafter"/>
</dbReference>
<keyword evidence="5 14" id="KW-0479">Metal-binding</keyword>
<feature type="region of interest" description="Disordered" evidence="15">
    <location>
        <begin position="1"/>
        <end position="46"/>
    </location>
</feature>
<evidence type="ECO:0000256" key="7">
    <source>
        <dbReference type="ARBA" id="ARBA00022796"/>
    </source>
</evidence>
<dbReference type="GO" id="GO:0016887">
    <property type="term" value="F:ATP hydrolysis activity"/>
    <property type="evidence" value="ECO:0007669"/>
    <property type="project" value="InterPro"/>
</dbReference>
<evidence type="ECO:0000256" key="2">
    <source>
        <dbReference type="ARBA" id="ARBA00006024"/>
    </source>
</evidence>
<evidence type="ECO:0000256" key="5">
    <source>
        <dbReference type="ARBA" id="ARBA00022723"/>
    </source>
</evidence>
<comment type="catalytic activity">
    <reaction evidence="13">
        <text>Cu(+)(in) + ATP + H2O = Cu(+)(out) + ADP + phosphate + H(+)</text>
        <dbReference type="Rhea" id="RHEA:25792"/>
        <dbReference type="ChEBI" id="CHEBI:15377"/>
        <dbReference type="ChEBI" id="CHEBI:15378"/>
        <dbReference type="ChEBI" id="CHEBI:30616"/>
        <dbReference type="ChEBI" id="CHEBI:43474"/>
        <dbReference type="ChEBI" id="CHEBI:49552"/>
        <dbReference type="ChEBI" id="CHEBI:456216"/>
        <dbReference type="EC" id="7.2.2.8"/>
    </reaction>
</comment>
<keyword evidence="4 14" id="KW-0812">Transmembrane</keyword>
<feature type="domain" description="P-type ATPase A" evidence="16">
    <location>
        <begin position="255"/>
        <end position="356"/>
    </location>
</feature>
<dbReference type="InterPro" id="IPR023298">
    <property type="entry name" value="ATPase_P-typ_TM_dom_sf"/>
</dbReference>
<evidence type="ECO:0000256" key="8">
    <source>
        <dbReference type="ARBA" id="ARBA00022840"/>
    </source>
</evidence>